<evidence type="ECO:0000259" key="1">
    <source>
        <dbReference type="PROSITE" id="PS51819"/>
    </source>
</evidence>
<dbReference type="KEGG" id="fwa:DCMF_02730"/>
<reference evidence="2 3" key="1">
    <citation type="submission" date="2016-10" db="EMBL/GenBank/DDBJ databases">
        <title>Complete Genome Sequence of Peptococcaceae strain DCMF.</title>
        <authorList>
            <person name="Edwards R.J."/>
            <person name="Holland S.I."/>
            <person name="Deshpande N.P."/>
            <person name="Wong Y.K."/>
            <person name="Ertan H."/>
            <person name="Manefield M."/>
            <person name="Russell T.L."/>
            <person name="Lee M.J."/>
        </authorList>
    </citation>
    <scope>NUCLEOTIDE SEQUENCE [LARGE SCALE GENOMIC DNA]</scope>
    <source>
        <strain evidence="2 3">DCMF</strain>
    </source>
</reference>
<organism evidence="2 3">
    <name type="scientific">Formimonas warabiya</name>
    <dbReference type="NCBI Taxonomy" id="1761012"/>
    <lineage>
        <taxon>Bacteria</taxon>
        <taxon>Bacillati</taxon>
        <taxon>Bacillota</taxon>
        <taxon>Clostridia</taxon>
        <taxon>Eubacteriales</taxon>
        <taxon>Peptococcaceae</taxon>
        <taxon>Candidatus Formimonas</taxon>
    </lineage>
</organism>
<dbReference type="RefSeq" id="WP_148133022.1">
    <property type="nucleotide sequence ID" value="NZ_CP017634.1"/>
</dbReference>
<keyword evidence="3" id="KW-1185">Reference proteome</keyword>
<feature type="domain" description="VOC" evidence="1">
    <location>
        <begin position="4"/>
        <end position="148"/>
    </location>
</feature>
<proteinExistence type="predicted"/>
<dbReference type="EMBL" id="CP017634">
    <property type="protein sequence ID" value="ATW23856.1"/>
    <property type="molecule type" value="Genomic_DNA"/>
</dbReference>
<dbReference type="Pfam" id="PF00903">
    <property type="entry name" value="Glyoxalase"/>
    <property type="match status" value="1"/>
</dbReference>
<dbReference type="Proteomes" id="UP000323521">
    <property type="component" value="Chromosome"/>
</dbReference>
<accession>A0A3G1KN54</accession>
<sequence>MKIKYVHTNIIAKDWKRVSLFYQKVFGCQPIPPQRDLRGGWLDKLTGIQNAHITGEHLALPGYDGNYPTLEIFSYNSMMTDNPKTVNGVGLAHLAFEVDDVAAVLQRIKQEGGGQLGELIKTEYPNYVTATFVYAKDIEGNIIELQSWEKEKI</sequence>
<name>A0A3G1KN54_FORW1</name>
<evidence type="ECO:0000313" key="2">
    <source>
        <dbReference type="EMBL" id="ATW23856.1"/>
    </source>
</evidence>
<dbReference type="PROSITE" id="PS51819">
    <property type="entry name" value="VOC"/>
    <property type="match status" value="1"/>
</dbReference>
<dbReference type="InterPro" id="IPR029068">
    <property type="entry name" value="Glyas_Bleomycin-R_OHBP_Dase"/>
</dbReference>
<dbReference type="InterPro" id="IPR004360">
    <property type="entry name" value="Glyas_Fos-R_dOase_dom"/>
</dbReference>
<dbReference type="SUPFAM" id="SSF54593">
    <property type="entry name" value="Glyoxalase/Bleomycin resistance protein/Dihydroxybiphenyl dioxygenase"/>
    <property type="match status" value="1"/>
</dbReference>
<gene>
    <name evidence="2" type="ORF">DCMF_02730</name>
</gene>
<dbReference type="InterPro" id="IPR037523">
    <property type="entry name" value="VOC_core"/>
</dbReference>
<protein>
    <submittedName>
        <fullName evidence="2">Glyoxalase</fullName>
    </submittedName>
</protein>
<evidence type="ECO:0000313" key="3">
    <source>
        <dbReference type="Proteomes" id="UP000323521"/>
    </source>
</evidence>
<dbReference type="Gene3D" id="3.10.180.10">
    <property type="entry name" value="2,3-Dihydroxybiphenyl 1,2-Dioxygenase, domain 1"/>
    <property type="match status" value="1"/>
</dbReference>
<dbReference type="OrthoDB" id="9788468at2"/>
<dbReference type="AlphaFoldDB" id="A0A3G1KN54"/>